<proteinExistence type="inferred from homology"/>
<dbReference type="InterPro" id="IPR017901">
    <property type="entry name" value="C-CAP_CF_C-like"/>
</dbReference>
<dbReference type="SUPFAM" id="SSF101278">
    <property type="entry name" value="N-terminal domain of adenylylcyclase associated protein, CAP"/>
    <property type="match status" value="1"/>
</dbReference>
<evidence type="ECO:0000313" key="8">
    <source>
        <dbReference type="Proteomes" id="UP001244011"/>
    </source>
</evidence>
<feature type="compositionally biased region" description="Pro residues" evidence="5">
    <location>
        <begin position="265"/>
        <end position="289"/>
    </location>
</feature>
<dbReference type="AlphaFoldDB" id="A0AAJ0C3J5"/>
<gene>
    <name evidence="7" type="ORF">QBC33DRAFT_538743</name>
</gene>
<dbReference type="PROSITE" id="PS01088">
    <property type="entry name" value="CAP_1"/>
    <property type="match status" value="1"/>
</dbReference>
<comment type="caution">
    <text evidence="7">The sequence shown here is derived from an EMBL/GenBank/DDBJ whole genome shotgun (WGS) entry which is preliminary data.</text>
</comment>
<keyword evidence="8" id="KW-1185">Reference proteome</keyword>
<protein>
    <recommendedName>
        <fullName evidence="3 4">Adenylyl cyclase-associated protein</fullName>
    </recommendedName>
</protein>
<accession>A0AAJ0C3J5</accession>
<dbReference type="Pfam" id="PF08603">
    <property type="entry name" value="CAP_C"/>
    <property type="match status" value="1"/>
</dbReference>
<sequence length="531" mass="57125">MAATNNMHNLTTLIKRLEAATARLEDIASSTIELPQAVPTLQSGIAANGIEPAPLPPVQRAAPAPAPVLSPEPVPESIEEFDSLINQSVDKYLTISKGLGGLIADQAAKVALGFREQRKFLLITTKSKKPDMSGAEMSIYQDLLKPINDALIAVTNMKEANRGSQVFGQLSAVSEGIMVLAWVTVENKPYKHVEECLGSAQFFGNRVLKEFKDKDQKQVDWVQAFYQIFRDLAQYVKQYFPNGIPWNAKGQPVQEVVKALASTPSAPPPPPPGGAGGPPPPPPPGPPPVLQIKDQKAAPAPAGGLGAVFSELNKGESVTKGLRKVDKSEMTHKNPSLRAASTVSDRDGSVPGKSPPVPGKKPKPESMRVKKPPKKELDGNKWMIENFEKDSTPITIDAEISHSILISKCNHATVIVKGKANAITIENTNRLSLIVDSLVSTVDIVKSQNFALQVMGTIPTVLMDQIDGAQIYFSKESIATRIFSSKSAGINLNIISGPDDDYVELPLPSQICTYYDESKGDLVNEIVSHAG</sequence>
<feature type="compositionally biased region" description="Basic and acidic residues" evidence="5">
    <location>
        <begin position="362"/>
        <end position="377"/>
    </location>
</feature>
<dbReference type="EMBL" id="MU839009">
    <property type="protein sequence ID" value="KAK1766971.1"/>
    <property type="molecule type" value="Genomic_DNA"/>
</dbReference>
<feature type="domain" description="C-CAP/cofactor C-like" evidence="6">
    <location>
        <begin position="372"/>
        <end position="507"/>
    </location>
</feature>
<dbReference type="Gene3D" id="1.25.40.330">
    <property type="entry name" value="Adenylate cyclase-associated CAP, N-terminal domain"/>
    <property type="match status" value="1"/>
</dbReference>
<dbReference type="InterPro" id="IPR036223">
    <property type="entry name" value="CAP_C_sf"/>
</dbReference>
<dbReference type="InterPro" id="IPR006599">
    <property type="entry name" value="CARP_motif"/>
</dbReference>
<name>A0AAJ0C3J5_9PEZI</name>
<dbReference type="InterPro" id="IPR016098">
    <property type="entry name" value="CAP/MinC_C"/>
</dbReference>
<dbReference type="SUPFAM" id="SSF69340">
    <property type="entry name" value="C-terminal domain of adenylylcyclase associated protein"/>
    <property type="match status" value="1"/>
</dbReference>
<dbReference type="Proteomes" id="UP001244011">
    <property type="component" value="Unassembled WGS sequence"/>
</dbReference>
<dbReference type="Gene3D" id="2.160.20.70">
    <property type="match status" value="1"/>
</dbReference>
<dbReference type="PANTHER" id="PTHR10652">
    <property type="entry name" value="ADENYLYL CYCLASE-ASSOCIATED PROTEIN"/>
    <property type="match status" value="1"/>
</dbReference>
<dbReference type="PANTHER" id="PTHR10652:SF0">
    <property type="entry name" value="ADENYLYL CYCLASE-ASSOCIATED PROTEIN"/>
    <property type="match status" value="1"/>
</dbReference>
<dbReference type="InterPro" id="IPR001837">
    <property type="entry name" value="Adenylate_cyclase-assoc_CAP"/>
</dbReference>
<dbReference type="GO" id="GO:0008179">
    <property type="term" value="F:adenylate cyclase binding"/>
    <property type="evidence" value="ECO:0007669"/>
    <property type="project" value="TreeGrafter"/>
</dbReference>
<dbReference type="GO" id="GO:0007015">
    <property type="term" value="P:actin filament organization"/>
    <property type="evidence" value="ECO:0007669"/>
    <property type="project" value="TreeGrafter"/>
</dbReference>
<dbReference type="GO" id="GO:0019933">
    <property type="term" value="P:cAMP-mediated signaling"/>
    <property type="evidence" value="ECO:0007669"/>
    <property type="project" value="TreeGrafter"/>
</dbReference>
<dbReference type="PROSITE" id="PS51329">
    <property type="entry name" value="C_CAP_COFACTOR_C"/>
    <property type="match status" value="1"/>
</dbReference>
<evidence type="ECO:0000256" key="4">
    <source>
        <dbReference type="RuleBase" id="RU000647"/>
    </source>
</evidence>
<evidence type="ECO:0000256" key="1">
    <source>
        <dbReference type="ARBA" id="ARBA00007659"/>
    </source>
</evidence>
<dbReference type="RefSeq" id="XP_060283184.1">
    <property type="nucleotide sequence ID" value="XM_060427929.1"/>
</dbReference>
<comment type="function">
    <text evidence="2">The N-terminal domain binds to adenylyl cyclase, thereby enabling adenylyl cyclase to be activated by upstream regulatory signals, such as Ras. The C-terminal domain is required for normal cellular morphology and growth control.</text>
</comment>
<evidence type="ECO:0000256" key="5">
    <source>
        <dbReference type="SAM" id="MobiDB-lite"/>
    </source>
</evidence>
<dbReference type="InterPro" id="IPR013992">
    <property type="entry name" value="Adenylate_cyclase-assoc_CAP_N"/>
</dbReference>
<dbReference type="Pfam" id="PF21938">
    <property type="entry name" value="CAP_N"/>
    <property type="match status" value="1"/>
</dbReference>
<dbReference type="SMART" id="SM00673">
    <property type="entry name" value="CARP"/>
    <property type="match status" value="2"/>
</dbReference>
<dbReference type="GeneID" id="85311116"/>
<dbReference type="Pfam" id="PF01213">
    <property type="entry name" value="CAP_N-CM"/>
    <property type="match status" value="1"/>
</dbReference>
<reference evidence="7" key="1">
    <citation type="submission" date="2023-06" db="EMBL/GenBank/DDBJ databases">
        <title>Genome-scale phylogeny and comparative genomics of the fungal order Sordariales.</title>
        <authorList>
            <consortium name="Lawrence Berkeley National Laboratory"/>
            <person name="Hensen N."/>
            <person name="Bonometti L."/>
            <person name="Westerberg I."/>
            <person name="Brannstrom I.O."/>
            <person name="Guillou S."/>
            <person name="Cros-Aarteil S."/>
            <person name="Calhoun S."/>
            <person name="Haridas S."/>
            <person name="Kuo A."/>
            <person name="Mondo S."/>
            <person name="Pangilinan J."/>
            <person name="Riley R."/>
            <person name="Labutti K."/>
            <person name="Andreopoulos B."/>
            <person name="Lipzen A."/>
            <person name="Chen C."/>
            <person name="Yanf M."/>
            <person name="Daum C."/>
            <person name="Ng V."/>
            <person name="Clum A."/>
            <person name="Steindorff A."/>
            <person name="Ohm R."/>
            <person name="Martin F."/>
            <person name="Silar P."/>
            <person name="Natvig D."/>
            <person name="Lalanne C."/>
            <person name="Gautier V."/>
            <person name="Ament-Velasquez S.L."/>
            <person name="Kruys A."/>
            <person name="Hutchinson M.I."/>
            <person name="Powell A.J."/>
            <person name="Barry K."/>
            <person name="Miller A.N."/>
            <person name="Grigoriev I.V."/>
            <person name="Debuchy R."/>
            <person name="Gladieux P."/>
            <person name="Thoren M.H."/>
            <person name="Johannesson H."/>
        </authorList>
    </citation>
    <scope>NUCLEOTIDE SEQUENCE</scope>
    <source>
        <strain evidence="7">8032-3</strain>
    </source>
</reference>
<dbReference type="GO" id="GO:0003779">
    <property type="term" value="F:actin binding"/>
    <property type="evidence" value="ECO:0007669"/>
    <property type="project" value="InterPro"/>
</dbReference>
<feature type="compositionally biased region" description="Basic and acidic residues" evidence="5">
    <location>
        <begin position="323"/>
        <end position="332"/>
    </location>
</feature>
<evidence type="ECO:0000313" key="7">
    <source>
        <dbReference type="EMBL" id="KAK1766971.1"/>
    </source>
</evidence>
<dbReference type="FunFam" id="2.160.20.70:FF:000008">
    <property type="entry name" value="Adenylyl cyclase-associated protein"/>
    <property type="match status" value="1"/>
</dbReference>
<evidence type="ECO:0000256" key="3">
    <source>
        <dbReference type="ARBA" id="ARBA00072052"/>
    </source>
</evidence>
<organism evidence="7 8">
    <name type="scientific">Phialemonium atrogriseum</name>
    <dbReference type="NCBI Taxonomy" id="1093897"/>
    <lineage>
        <taxon>Eukaryota</taxon>
        <taxon>Fungi</taxon>
        <taxon>Dikarya</taxon>
        <taxon>Ascomycota</taxon>
        <taxon>Pezizomycotina</taxon>
        <taxon>Sordariomycetes</taxon>
        <taxon>Sordariomycetidae</taxon>
        <taxon>Cephalothecales</taxon>
        <taxon>Cephalothecaceae</taxon>
        <taxon>Phialemonium</taxon>
    </lineage>
</organism>
<dbReference type="FunFam" id="1.25.40.330:FF:000001">
    <property type="entry name" value="Adenylyl cyclase-associated protein"/>
    <property type="match status" value="1"/>
</dbReference>
<dbReference type="GO" id="GO:0005737">
    <property type="term" value="C:cytoplasm"/>
    <property type="evidence" value="ECO:0007669"/>
    <property type="project" value="TreeGrafter"/>
</dbReference>
<dbReference type="InterPro" id="IPR036222">
    <property type="entry name" value="CAP_N_sf"/>
</dbReference>
<dbReference type="InterPro" id="IPR013912">
    <property type="entry name" value="Adenylate_cyclase-assoc_CAP_C"/>
</dbReference>
<dbReference type="InterPro" id="IPR018106">
    <property type="entry name" value="CAP_CS_N"/>
</dbReference>
<evidence type="ECO:0000259" key="6">
    <source>
        <dbReference type="PROSITE" id="PS51329"/>
    </source>
</evidence>
<dbReference type="InterPro" id="IPR053950">
    <property type="entry name" value="CAP_N"/>
</dbReference>
<feature type="region of interest" description="Disordered" evidence="5">
    <location>
        <begin position="320"/>
        <end position="377"/>
    </location>
</feature>
<comment type="similarity">
    <text evidence="1 4">Belongs to the CAP family.</text>
</comment>
<feature type="region of interest" description="Disordered" evidence="5">
    <location>
        <begin position="259"/>
        <end position="305"/>
    </location>
</feature>
<evidence type="ECO:0000256" key="2">
    <source>
        <dbReference type="ARBA" id="ARBA00054756"/>
    </source>
</evidence>